<keyword evidence="3" id="KW-1185">Reference proteome</keyword>
<sequence>MAEPRYSLQLVHIVLNSSAVTAFFGTLAWMLVDYLPK</sequence>
<comment type="caution">
    <text evidence="2">The sequence shown here is derived from an EMBL/GenBank/DDBJ whole genome shotgun (WGS) entry which is preliminary data.</text>
</comment>
<accession>A0A4R1GG15</accession>
<protein>
    <submittedName>
        <fullName evidence="2">Uncharacterized protein</fullName>
    </submittedName>
</protein>
<reference evidence="2 3" key="1">
    <citation type="submission" date="2019-03" db="EMBL/GenBank/DDBJ databases">
        <title>Genomic Encyclopedia of Archaeal and Bacterial Type Strains, Phase II (KMG-II): from individual species to whole genera.</title>
        <authorList>
            <person name="Goeker M."/>
        </authorList>
    </citation>
    <scope>NUCLEOTIDE SEQUENCE [LARGE SCALE GENOMIC DNA]</scope>
    <source>
        <strain evidence="2 3">DSM 27697</strain>
    </source>
</reference>
<name>A0A4R1GG15_9GAMM</name>
<dbReference type="Proteomes" id="UP000294546">
    <property type="component" value="Unassembled WGS sequence"/>
</dbReference>
<proteinExistence type="predicted"/>
<feature type="transmembrane region" description="Helical" evidence="1">
    <location>
        <begin position="6"/>
        <end position="32"/>
    </location>
</feature>
<gene>
    <name evidence="2" type="ORF">CLV83_2802</name>
</gene>
<keyword evidence="1" id="KW-1133">Transmembrane helix</keyword>
<dbReference type="AlphaFoldDB" id="A0A4R1GG15"/>
<keyword evidence="1" id="KW-0812">Transmembrane</keyword>
<keyword evidence="1" id="KW-0472">Membrane</keyword>
<evidence type="ECO:0000313" key="2">
    <source>
        <dbReference type="EMBL" id="TCK05863.1"/>
    </source>
</evidence>
<organism evidence="2 3">
    <name type="scientific">Marinobacterium mangrovicola</name>
    <dbReference type="NCBI Taxonomy" id="1476959"/>
    <lineage>
        <taxon>Bacteria</taxon>
        <taxon>Pseudomonadati</taxon>
        <taxon>Pseudomonadota</taxon>
        <taxon>Gammaproteobacteria</taxon>
        <taxon>Oceanospirillales</taxon>
        <taxon>Oceanospirillaceae</taxon>
        <taxon>Marinobacterium</taxon>
    </lineage>
</organism>
<evidence type="ECO:0000313" key="3">
    <source>
        <dbReference type="Proteomes" id="UP000294546"/>
    </source>
</evidence>
<evidence type="ECO:0000256" key="1">
    <source>
        <dbReference type="SAM" id="Phobius"/>
    </source>
</evidence>
<dbReference type="EMBL" id="SMFU01000009">
    <property type="protein sequence ID" value="TCK05863.1"/>
    <property type="molecule type" value="Genomic_DNA"/>
</dbReference>